<organism evidence="1 2">
    <name type="scientific">Carex littledalei</name>
    <dbReference type="NCBI Taxonomy" id="544730"/>
    <lineage>
        <taxon>Eukaryota</taxon>
        <taxon>Viridiplantae</taxon>
        <taxon>Streptophyta</taxon>
        <taxon>Embryophyta</taxon>
        <taxon>Tracheophyta</taxon>
        <taxon>Spermatophyta</taxon>
        <taxon>Magnoliopsida</taxon>
        <taxon>Liliopsida</taxon>
        <taxon>Poales</taxon>
        <taxon>Cyperaceae</taxon>
        <taxon>Cyperoideae</taxon>
        <taxon>Cariceae</taxon>
        <taxon>Carex</taxon>
        <taxon>Carex subgen. Euthyceras</taxon>
    </lineage>
</organism>
<keyword evidence="2" id="KW-1185">Reference proteome</keyword>
<dbReference type="GO" id="GO:0004519">
    <property type="term" value="F:endonuclease activity"/>
    <property type="evidence" value="ECO:0007669"/>
    <property type="project" value="UniProtKB-KW"/>
</dbReference>
<dbReference type="AlphaFoldDB" id="A0A833QMQ5"/>
<keyword evidence="1" id="KW-0540">Nuclease</keyword>
<sequence>MSLFSAEPTLLTTISASHLCWLRFFPVVERVNESTKPLPPVPSLRRNKGSEFSCMMKEAKMLGMALGIPSLDGCSMDCHKDWVEVRITAIFNLASVAHKVFDELLVNDGGNK</sequence>
<evidence type="ECO:0000313" key="2">
    <source>
        <dbReference type="Proteomes" id="UP000623129"/>
    </source>
</evidence>
<gene>
    <name evidence="1" type="ORF">FCM35_KLT04636</name>
</gene>
<keyword evidence="1" id="KW-0255">Endonuclease</keyword>
<dbReference type="OrthoDB" id="1946186at2759"/>
<proteinExistence type="predicted"/>
<accession>A0A833QMQ5</accession>
<keyword evidence="1" id="KW-0378">Hydrolase</keyword>
<dbReference type="Proteomes" id="UP000623129">
    <property type="component" value="Unassembled WGS sequence"/>
</dbReference>
<dbReference type="EMBL" id="SWLB01000014">
    <property type="protein sequence ID" value="KAF3329305.1"/>
    <property type="molecule type" value="Genomic_DNA"/>
</dbReference>
<comment type="caution">
    <text evidence="1">The sequence shown here is derived from an EMBL/GenBank/DDBJ whole genome shotgun (WGS) entry which is preliminary data.</text>
</comment>
<reference evidence="1" key="1">
    <citation type="submission" date="2020-01" db="EMBL/GenBank/DDBJ databases">
        <title>Genome sequence of Kobresia littledalei, the first chromosome-level genome in the family Cyperaceae.</title>
        <authorList>
            <person name="Qu G."/>
        </authorList>
    </citation>
    <scope>NUCLEOTIDE SEQUENCE</scope>
    <source>
        <strain evidence="1">C.B.Clarke</strain>
        <tissue evidence="1">Leaf</tissue>
    </source>
</reference>
<protein>
    <submittedName>
        <fullName evidence="1">Flap endonuclease GEN-like 2</fullName>
    </submittedName>
</protein>
<name>A0A833QMQ5_9POAL</name>
<evidence type="ECO:0000313" key="1">
    <source>
        <dbReference type="EMBL" id="KAF3329305.1"/>
    </source>
</evidence>